<dbReference type="Proteomes" id="UP001281761">
    <property type="component" value="Unassembled WGS sequence"/>
</dbReference>
<name>A0ABQ9WQ26_9EUKA</name>
<feature type="region of interest" description="Disordered" evidence="1">
    <location>
        <begin position="303"/>
        <end position="342"/>
    </location>
</feature>
<dbReference type="Gene3D" id="3.40.1310.20">
    <property type="match status" value="1"/>
</dbReference>
<evidence type="ECO:0000256" key="1">
    <source>
        <dbReference type="SAM" id="MobiDB-lite"/>
    </source>
</evidence>
<dbReference type="InterPro" id="IPR027417">
    <property type="entry name" value="P-loop_NTPase"/>
</dbReference>
<feature type="region of interest" description="Disordered" evidence="1">
    <location>
        <begin position="1"/>
        <end position="24"/>
    </location>
</feature>
<feature type="compositionally biased region" description="Acidic residues" evidence="1">
    <location>
        <begin position="1"/>
        <end position="22"/>
    </location>
</feature>
<accession>A0ABQ9WQ26</accession>
<evidence type="ECO:0000313" key="3">
    <source>
        <dbReference type="EMBL" id="KAK2941585.1"/>
    </source>
</evidence>
<feature type="compositionally biased region" description="Polar residues" evidence="1">
    <location>
        <begin position="331"/>
        <end position="342"/>
    </location>
</feature>
<dbReference type="EMBL" id="JARBJD010000486">
    <property type="protein sequence ID" value="KAK2941585.1"/>
    <property type="molecule type" value="Genomic_DNA"/>
</dbReference>
<protein>
    <submittedName>
        <fullName evidence="3">Replication-associated protein</fullName>
    </submittedName>
</protein>
<keyword evidence="4" id="KW-1185">Reference proteome</keyword>
<evidence type="ECO:0000259" key="2">
    <source>
        <dbReference type="Pfam" id="PF00910"/>
    </source>
</evidence>
<dbReference type="SUPFAM" id="SSF52540">
    <property type="entry name" value="P-loop containing nucleoside triphosphate hydrolases"/>
    <property type="match status" value="1"/>
</dbReference>
<dbReference type="InterPro" id="IPR000605">
    <property type="entry name" value="Helicase_SF3_ssDNA/RNA_vir"/>
</dbReference>
<dbReference type="Pfam" id="PF00910">
    <property type="entry name" value="RNA_helicase"/>
    <property type="match status" value="1"/>
</dbReference>
<proteinExistence type="predicted"/>
<evidence type="ECO:0000313" key="4">
    <source>
        <dbReference type="Proteomes" id="UP001281761"/>
    </source>
</evidence>
<feature type="domain" description="Helicase superfamily 3 single-stranded DNA/RNA virus" evidence="2">
    <location>
        <begin position="182"/>
        <end position="259"/>
    </location>
</feature>
<comment type="caution">
    <text evidence="3">The sequence shown here is derived from an EMBL/GenBank/DDBJ whole genome shotgun (WGS) entry which is preliminary data.</text>
</comment>
<gene>
    <name evidence="3" type="ORF">BLNAU_23498</name>
</gene>
<reference evidence="3 4" key="1">
    <citation type="journal article" date="2022" name="bioRxiv">
        <title>Genomics of Preaxostyla Flagellates Illuminates Evolutionary Transitions and the Path Towards Mitochondrial Loss.</title>
        <authorList>
            <person name="Novak L.V.F."/>
            <person name="Treitli S.C."/>
            <person name="Pyrih J."/>
            <person name="Halakuc P."/>
            <person name="Pipaliya S.V."/>
            <person name="Vacek V."/>
            <person name="Brzon O."/>
            <person name="Soukal P."/>
            <person name="Eme L."/>
            <person name="Dacks J.B."/>
            <person name="Karnkowska A."/>
            <person name="Elias M."/>
            <person name="Hampl V."/>
        </authorList>
    </citation>
    <scope>NUCLEOTIDE SEQUENCE [LARGE SCALE GENOMIC DNA]</scope>
    <source>
        <strain evidence="3">NAU3</strain>
        <tissue evidence="3">Gut</tissue>
    </source>
</reference>
<organism evidence="3 4">
    <name type="scientific">Blattamonas nauphoetae</name>
    <dbReference type="NCBI Taxonomy" id="2049346"/>
    <lineage>
        <taxon>Eukaryota</taxon>
        <taxon>Metamonada</taxon>
        <taxon>Preaxostyla</taxon>
        <taxon>Oxymonadida</taxon>
        <taxon>Blattamonas</taxon>
    </lineage>
</organism>
<sequence>MAEEALFDDEAIQNEPAPAEDEVNPRARGRAFCFQKPFYSEQDEQQLQGIQCRYLVYKRDFMPLTVHRVIQGYVVFQNARTVRAVLRDLPYGFIAWPATGTAAHNTELCTREGHTFTKGALPTQGRRTDLEQIGEQLRTRTPIQIIQEQPHVGILHFRGLHAVYRVLHPVNTFEFKTRHVPWLCGPTGSGKTRYAYEFAQRRGLRTKPLPLPIQWFDGITQETECVIIDDLRNEDVADRFSLLLQLLDGRPVRVPVKNDFSDWLPDYVFITAERAPAGTFISRPQNQIDQVVRRIRGPYIFGAVGGPQPGPPDDLIPDFPFDEPRNAVTPDGSQPNQGQSQD</sequence>